<dbReference type="UniPathway" id="UPA00078">
    <property type="reaction ID" value="UER00161"/>
</dbReference>
<evidence type="ECO:0000313" key="11">
    <source>
        <dbReference type="Proteomes" id="UP000483379"/>
    </source>
</evidence>
<organism evidence="10 11">
    <name type="scientific">Thiorhodococcus minor</name>
    <dbReference type="NCBI Taxonomy" id="57489"/>
    <lineage>
        <taxon>Bacteria</taxon>
        <taxon>Pseudomonadati</taxon>
        <taxon>Pseudomonadota</taxon>
        <taxon>Gammaproteobacteria</taxon>
        <taxon>Chromatiales</taxon>
        <taxon>Chromatiaceae</taxon>
        <taxon>Thiorhodococcus</taxon>
    </lineage>
</organism>
<comment type="cofactor">
    <cofactor evidence="8">
        <name>Mg(2+)</name>
        <dbReference type="ChEBI" id="CHEBI:18420"/>
    </cofactor>
</comment>
<feature type="binding site" evidence="8">
    <location>
        <begin position="175"/>
        <end position="176"/>
    </location>
    <ligand>
        <name>ATP</name>
        <dbReference type="ChEBI" id="CHEBI:30616"/>
    </ligand>
</feature>
<comment type="subcellular location">
    <subcellularLocation>
        <location evidence="8">Cytoplasm</location>
    </subcellularLocation>
</comment>
<comment type="function">
    <text evidence="8">Catalyzes a mechanistically unusual reaction, the ATP-dependent insertion of CO2 between the N7 and N8 nitrogen atoms of 7,8-diaminopelargonic acid (DAPA, also called 7,8-diammoniononanoate) to form a ureido ring.</text>
</comment>
<dbReference type="HAMAP" id="MF_00336">
    <property type="entry name" value="BioD"/>
    <property type="match status" value="1"/>
</dbReference>
<dbReference type="EC" id="6.3.3.3" evidence="8"/>
<feature type="binding site" evidence="8">
    <location>
        <position position="115"/>
    </location>
    <ligand>
        <name>Mg(2+)</name>
        <dbReference type="ChEBI" id="CHEBI:18420"/>
    </ligand>
</feature>
<feature type="binding site" evidence="8">
    <location>
        <position position="54"/>
    </location>
    <ligand>
        <name>ATP</name>
        <dbReference type="ChEBI" id="CHEBI:30616"/>
    </ligand>
</feature>
<evidence type="ECO:0000256" key="6">
    <source>
        <dbReference type="ARBA" id="ARBA00022840"/>
    </source>
</evidence>
<dbReference type="InterPro" id="IPR004472">
    <property type="entry name" value="DTB_synth_BioD"/>
</dbReference>
<feature type="active site" evidence="8">
    <location>
        <position position="37"/>
    </location>
</feature>
<reference evidence="10 11" key="1">
    <citation type="submission" date="2020-02" db="EMBL/GenBank/DDBJ databases">
        <title>Genome sequences of Thiorhodococcus mannitoliphagus and Thiorhodococcus minor, purple sulfur photosynthetic bacteria in the gammaproteobacterial family, Chromatiaceae.</title>
        <authorList>
            <person name="Aviles F.A."/>
            <person name="Meyer T.E."/>
            <person name="Kyndt J.A."/>
        </authorList>
    </citation>
    <scope>NUCLEOTIDE SEQUENCE [LARGE SCALE GENOMIC DNA]</scope>
    <source>
        <strain evidence="10 11">DSM 11518</strain>
    </source>
</reference>
<feature type="binding site" evidence="8">
    <location>
        <begin position="204"/>
        <end position="206"/>
    </location>
    <ligand>
        <name>ATP</name>
        <dbReference type="ChEBI" id="CHEBI:30616"/>
    </ligand>
</feature>
<dbReference type="CDD" id="cd03109">
    <property type="entry name" value="DTBS"/>
    <property type="match status" value="1"/>
</dbReference>
<evidence type="ECO:0000256" key="5">
    <source>
        <dbReference type="ARBA" id="ARBA00022756"/>
    </source>
</evidence>
<evidence type="ECO:0000256" key="8">
    <source>
        <dbReference type="HAMAP-Rule" id="MF_00336"/>
    </source>
</evidence>
<evidence type="ECO:0000256" key="4">
    <source>
        <dbReference type="ARBA" id="ARBA00022741"/>
    </source>
</evidence>
<evidence type="ECO:0000313" key="10">
    <source>
        <dbReference type="EMBL" id="NEV60875.1"/>
    </source>
</evidence>
<dbReference type="NCBIfam" id="TIGR00347">
    <property type="entry name" value="bioD"/>
    <property type="match status" value="1"/>
</dbReference>
<dbReference type="InterPro" id="IPR027417">
    <property type="entry name" value="P-loop_NTPase"/>
</dbReference>
<dbReference type="PANTHER" id="PTHR43210:SF5">
    <property type="entry name" value="DETHIOBIOTIN SYNTHETASE"/>
    <property type="match status" value="1"/>
</dbReference>
<evidence type="ECO:0000256" key="7">
    <source>
        <dbReference type="ARBA" id="ARBA00022842"/>
    </source>
</evidence>
<dbReference type="GO" id="GO:0000287">
    <property type="term" value="F:magnesium ion binding"/>
    <property type="evidence" value="ECO:0007669"/>
    <property type="project" value="UniProtKB-UniRule"/>
</dbReference>
<keyword evidence="2 8" id="KW-0436">Ligase</keyword>
<dbReference type="GO" id="GO:0009102">
    <property type="term" value="P:biotin biosynthetic process"/>
    <property type="evidence" value="ECO:0007669"/>
    <property type="project" value="UniProtKB-UniRule"/>
</dbReference>
<comment type="pathway">
    <text evidence="8">Cofactor biosynthesis; biotin biosynthesis; biotin from 7,8-diaminononanoate: step 1/2.</text>
</comment>
<evidence type="ECO:0000256" key="3">
    <source>
        <dbReference type="ARBA" id="ARBA00022723"/>
    </source>
</evidence>
<keyword evidence="3 8" id="KW-0479">Metal-binding</keyword>
<evidence type="ECO:0000256" key="9">
    <source>
        <dbReference type="SAM" id="MobiDB-lite"/>
    </source>
</evidence>
<dbReference type="FunFam" id="3.40.50.300:FF:000292">
    <property type="entry name" value="ATP-dependent dethiobiotin synthetase BioD"/>
    <property type="match status" value="1"/>
</dbReference>
<name>A0A6M0JXP2_9GAMM</name>
<accession>A0A6M0JXP2</accession>
<keyword evidence="11" id="KW-1185">Reference proteome</keyword>
<feature type="binding site" evidence="8">
    <location>
        <position position="54"/>
    </location>
    <ligand>
        <name>Mg(2+)</name>
        <dbReference type="ChEBI" id="CHEBI:18420"/>
    </ligand>
</feature>
<dbReference type="GO" id="GO:0004141">
    <property type="term" value="F:dethiobiotin synthase activity"/>
    <property type="evidence" value="ECO:0007669"/>
    <property type="project" value="UniProtKB-UniRule"/>
</dbReference>
<sequence length="248" mass="25912">MGGIFVTGTDTGCGKTEISLGLMSALQSRGLRVLGMKPVASGCEPGPDGLRNADAERIRAQGCCDAPYGVVNPFAFSPPIAPHIAAGQTGTEISMVSIRTAFGALSDEADLVVVEGVGGWRVPLGPELWLSDIPQRLDLPVILVVGLKLGCLNHAILTVESIQRAGIKLAGWIANQVEPDMLERDANLATLGALIEAPCIGTIPWLAEPAPHEIADHLQLEQLDLALPTPAGLQPGRPHSDQPDVHAA</sequence>
<feature type="region of interest" description="Disordered" evidence="9">
    <location>
        <begin position="229"/>
        <end position="248"/>
    </location>
</feature>
<dbReference type="GO" id="GO:0005524">
    <property type="term" value="F:ATP binding"/>
    <property type="evidence" value="ECO:0007669"/>
    <property type="project" value="UniProtKB-UniRule"/>
</dbReference>
<keyword evidence="4 8" id="KW-0547">Nucleotide-binding</keyword>
<protein>
    <recommendedName>
        <fullName evidence="8">ATP-dependent dethiobiotin synthetase BioD</fullName>
        <ecNumber evidence="8">6.3.3.3</ecNumber>
    </recommendedName>
    <alternativeName>
        <fullName evidence="8">DTB synthetase</fullName>
        <shortName evidence="8">DTBS</shortName>
    </alternativeName>
    <alternativeName>
        <fullName evidence="8">Dethiobiotin synthase</fullName>
    </alternativeName>
</protein>
<comment type="subunit">
    <text evidence="8">Homodimer.</text>
</comment>
<dbReference type="GO" id="GO:0042803">
    <property type="term" value="F:protein homodimerization activity"/>
    <property type="evidence" value="ECO:0007669"/>
    <property type="project" value="UniProtKB-ARBA"/>
</dbReference>
<gene>
    <name evidence="8 10" type="primary">bioD</name>
    <name evidence="10" type="ORF">G3446_03010</name>
</gene>
<feature type="compositionally biased region" description="Basic and acidic residues" evidence="9">
    <location>
        <begin position="238"/>
        <end position="248"/>
    </location>
</feature>
<dbReference type="AlphaFoldDB" id="A0A6M0JXP2"/>
<feature type="binding site" evidence="8">
    <location>
        <begin position="115"/>
        <end position="118"/>
    </location>
    <ligand>
        <name>ATP</name>
        <dbReference type="ChEBI" id="CHEBI:30616"/>
    </ligand>
</feature>
<dbReference type="GO" id="GO:0005829">
    <property type="term" value="C:cytosol"/>
    <property type="evidence" value="ECO:0007669"/>
    <property type="project" value="TreeGrafter"/>
</dbReference>
<dbReference type="PIRSF" id="PIRSF006755">
    <property type="entry name" value="DTB_synth"/>
    <property type="match status" value="1"/>
</dbReference>
<keyword evidence="7 8" id="KW-0460">Magnesium</keyword>
<dbReference type="Proteomes" id="UP000483379">
    <property type="component" value="Unassembled WGS sequence"/>
</dbReference>
<comment type="similarity">
    <text evidence="8">Belongs to the dethiobiotin synthetase family.</text>
</comment>
<feature type="binding site" evidence="8">
    <location>
        <position position="41"/>
    </location>
    <ligand>
        <name>substrate</name>
    </ligand>
</feature>
<keyword evidence="1 8" id="KW-0963">Cytoplasm</keyword>
<dbReference type="Gene3D" id="3.40.50.300">
    <property type="entry name" value="P-loop containing nucleotide triphosphate hydrolases"/>
    <property type="match status" value="1"/>
</dbReference>
<comment type="caution">
    <text evidence="8">Lacks conserved residue(s) required for the propagation of feature annotation.</text>
</comment>
<dbReference type="EMBL" id="JAAIJQ010000005">
    <property type="protein sequence ID" value="NEV60875.1"/>
    <property type="molecule type" value="Genomic_DNA"/>
</dbReference>
<keyword evidence="5 8" id="KW-0093">Biotin biosynthesis</keyword>
<evidence type="ECO:0000256" key="1">
    <source>
        <dbReference type="ARBA" id="ARBA00022490"/>
    </source>
</evidence>
<feature type="binding site" evidence="8">
    <location>
        <position position="16"/>
    </location>
    <ligand>
        <name>Mg(2+)</name>
        <dbReference type="ChEBI" id="CHEBI:18420"/>
    </ligand>
</feature>
<evidence type="ECO:0000256" key="2">
    <source>
        <dbReference type="ARBA" id="ARBA00022598"/>
    </source>
</evidence>
<keyword evidence="6 8" id="KW-0067">ATP-binding</keyword>
<dbReference type="PANTHER" id="PTHR43210">
    <property type="entry name" value="DETHIOBIOTIN SYNTHETASE"/>
    <property type="match status" value="1"/>
</dbReference>
<dbReference type="Pfam" id="PF13500">
    <property type="entry name" value="AAA_26"/>
    <property type="match status" value="1"/>
</dbReference>
<comment type="catalytic activity">
    <reaction evidence="8">
        <text>(7R,8S)-7,8-diammoniononanoate + CO2 + ATP = (4R,5S)-dethiobiotin + ADP + phosphate + 3 H(+)</text>
        <dbReference type="Rhea" id="RHEA:15805"/>
        <dbReference type="ChEBI" id="CHEBI:15378"/>
        <dbReference type="ChEBI" id="CHEBI:16526"/>
        <dbReference type="ChEBI" id="CHEBI:30616"/>
        <dbReference type="ChEBI" id="CHEBI:43474"/>
        <dbReference type="ChEBI" id="CHEBI:149469"/>
        <dbReference type="ChEBI" id="CHEBI:149473"/>
        <dbReference type="ChEBI" id="CHEBI:456216"/>
        <dbReference type="EC" id="6.3.3.3"/>
    </reaction>
</comment>
<dbReference type="SUPFAM" id="SSF52540">
    <property type="entry name" value="P-loop containing nucleoside triphosphate hydrolases"/>
    <property type="match status" value="1"/>
</dbReference>
<comment type="caution">
    <text evidence="10">The sequence shown here is derived from an EMBL/GenBank/DDBJ whole genome shotgun (WGS) entry which is preliminary data.</text>
</comment>
<proteinExistence type="inferred from homology"/>